<dbReference type="PANTHER" id="PTHR46383">
    <property type="entry name" value="ASPARTATE AMINOTRANSFERASE"/>
    <property type="match status" value="1"/>
</dbReference>
<dbReference type="PROSITE" id="PS00105">
    <property type="entry name" value="AA_TRANSFER_CLASS_1"/>
    <property type="match status" value="1"/>
</dbReference>
<dbReference type="FunFam" id="3.40.640.10:FF:000033">
    <property type="entry name" value="Aspartate aminotransferase"/>
    <property type="match status" value="1"/>
</dbReference>
<accession>A0A7G5ENF6</accession>
<evidence type="ECO:0000256" key="4">
    <source>
        <dbReference type="ARBA" id="ARBA00022679"/>
    </source>
</evidence>
<evidence type="ECO:0000313" key="9">
    <source>
        <dbReference type="Proteomes" id="UP000515240"/>
    </source>
</evidence>
<dbReference type="AlphaFoldDB" id="A0A7G5ENF6"/>
<feature type="domain" description="Aminotransferase class I/classII large" evidence="7">
    <location>
        <begin position="32"/>
        <end position="392"/>
    </location>
</feature>
<dbReference type="InterPro" id="IPR050596">
    <property type="entry name" value="AspAT/PAT-like"/>
</dbReference>
<evidence type="ECO:0000256" key="6">
    <source>
        <dbReference type="RuleBase" id="RU000481"/>
    </source>
</evidence>
<sequence length="403" mass="42856">MLKLSQKVENLPSSPSMAISSQAKKMKSQGIDVIDLSIGEPDFNTPEHIIDAAMAAAKAGATKYTVPAGTESLRKAIAQKFKQDNQLEYSVAEITTGVGAKQLIFNAFMATLENGDEVVVPTPCWVSYGDIVALHGGVPVYVPCSEAVGFKLTPDALRQSITAKTRWLIINSPGNPTGAVYSRAELEALGEVLKAFPDVLVMSDEIYEHIILTGVPFVSFAEACPYLKDRMLIINGVSKSYAMTGWRIGYAAGPEQLIGGMNKLESQSCTSATSVAQAAAEAALLGDQDCVRQARQTFVDRLETIRRELAIVPELTLSSVPDGAFYLFLGCQSLIGRRTAEGQVLDSDAAVSGFLLNAAKVATVPGAAFGMSPYVRLSFATDPALVVKALKNIRSAIDGLAQG</sequence>
<dbReference type="Gene3D" id="3.90.1150.10">
    <property type="entry name" value="Aspartate Aminotransferase, domain 1"/>
    <property type="match status" value="1"/>
</dbReference>
<keyword evidence="5" id="KW-0663">Pyridoxal phosphate</keyword>
<dbReference type="EC" id="2.6.1.-" evidence="6"/>
<dbReference type="InterPro" id="IPR015424">
    <property type="entry name" value="PyrdxlP-dep_Trfase"/>
</dbReference>
<organism evidence="8 9">
    <name type="scientific">Comamonas piscis</name>
    <dbReference type="NCBI Taxonomy" id="1562974"/>
    <lineage>
        <taxon>Bacteria</taxon>
        <taxon>Pseudomonadati</taxon>
        <taxon>Pseudomonadota</taxon>
        <taxon>Betaproteobacteria</taxon>
        <taxon>Burkholderiales</taxon>
        <taxon>Comamonadaceae</taxon>
        <taxon>Comamonas</taxon>
    </lineage>
</organism>
<keyword evidence="3 6" id="KW-0032">Aminotransferase</keyword>
<dbReference type="KEGG" id="cpis:HS961_23360"/>
<gene>
    <name evidence="8" type="ORF">HS961_23360</name>
</gene>
<evidence type="ECO:0000256" key="5">
    <source>
        <dbReference type="ARBA" id="ARBA00022898"/>
    </source>
</evidence>
<name>A0A7G5ENF6_9BURK</name>
<dbReference type="GO" id="GO:0008483">
    <property type="term" value="F:transaminase activity"/>
    <property type="evidence" value="ECO:0007669"/>
    <property type="project" value="UniProtKB-KW"/>
</dbReference>
<dbReference type="EMBL" id="CP058554">
    <property type="protein sequence ID" value="QMV75531.1"/>
    <property type="molecule type" value="Genomic_DNA"/>
</dbReference>
<dbReference type="RefSeq" id="WP_182325781.1">
    <property type="nucleotide sequence ID" value="NZ_CP058554.1"/>
</dbReference>
<dbReference type="Proteomes" id="UP000515240">
    <property type="component" value="Chromosome"/>
</dbReference>
<comment type="similarity">
    <text evidence="2 6">Belongs to the class-I pyridoxal-phosphate-dependent aminotransferase family.</text>
</comment>
<keyword evidence="9" id="KW-1185">Reference proteome</keyword>
<keyword evidence="4 6" id="KW-0808">Transferase</keyword>
<evidence type="ECO:0000259" key="7">
    <source>
        <dbReference type="Pfam" id="PF00155"/>
    </source>
</evidence>
<dbReference type="InterPro" id="IPR015421">
    <property type="entry name" value="PyrdxlP-dep_Trfase_major"/>
</dbReference>
<dbReference type="PANTHER" id="PTHR46383:SF1">
    <property type="entry name" value="ASPARTATE AMINOTRANSFERASE"/>
    <property type="match status" value="1"/>
</dbReference>
<evidence type="ECO:0000256" key="3">
    <source>
        <dbReference type="ARBA" id="ARBA00022576"/>
    </source>
</evidence>
<protein>
    <recommendedName>
        <fullName evidence="6">Aminotransferase</fullName>
        <ecNumber evidence="6">2.6.1.-</ecNumber>
    </recommendedName>
</protein>
<dbReference type="Pfam" id="PF00155">
    <property type="entry name" value="Aminotran_1_2"/>
    <property type="match status" value="1"/>
</dbReference>
<comment type="cofactor">
    <cofactor evidence="1 6">
        <name>pyridoxal 5'-phosphate</name>
        <dbReference type="ChEBI" id="CHEBI:597326"/>
    </cofactor>
</comment>
<dbReference type="Gene3D" id="3.40.640.10">
    <property type="entry name" value="Type I PLP-dependent aspartate aminotransferase-like (Major domain)"/>
    <property type="match status" value="1"/>
</dbReference>
<dbReference type="InterPro" id="IPR015422">
    <property type="entry name" value="PyrdxlP-dep_Trfase_small"/>
</dbReference>
<dbReference type="InterPro" id="IPR004839">
    <property type="entry name" value="Aminotransferase_I/II_large"/>
</dbReference>
<dbReference type="CDD" id="cd00609">
    <property type="entry name" value="AAT_like"/>
    <property type="match status" value="1"/>
</dbReference>
<proteinExistence type="inferred from homology"/>
<reference evidence="8 9" key="1">
    <citation type="journal article" date="2020" name="G3 (Bethesda)">
        <title>CeMbio - The Caenorhabditis elegans Microbiome Resource.</title>
        <authorList>
            <person name="Dirksen P."/>
            <person name="Assie A."/>
            <person name="Zimmermann J."/>
            <person name="Zhang F."/>
            <person name="Tietje A.M."/>
            <person name="Marsh S.A."/>
            <person name="Felix M.A."/>
            <person name="Shapira M."/>
            <person name="Kaleta C."/>
            <person name="Schulenburg H."/>
            <person name="Samuel B."/>
        </authorList>
    </citation>
    <scope>NUCLEOTIDE SEQUENCE [LARGE SCALE GENOMIC DNA]</scope>
    <source>
        <strain evidence="8 9">BIGb0172</strain>
    </source>
</reference>
<dbReference type="GO" id="GO:0006520">
    <property type="term" value="P:amino acid metabolic process"/>
    <property type="evidence" value="ECO:0007669"/>
    <property type="project" value="InterPro"/>
</dbReference>
<dbReference type="InterPro" id="IPR004838">
    <property type="entry name" value="NHTrfase_class1_PyrdxlP-BS"/>
</dbReference>
<evidence type="ECO:0000256" key="1">
    <source>
        <dbReference type="ARBA" id="ARBA00001933"/>
    </source>
</evidence>
<dbReference type="SUPFAM" id="SSF53383">
    <property type="entry name" value="PLP-dependent transferases"/>
    <property type="match status" value="1"/>
</dbReference>
<evidence type="ECO:0000313" key="8">
    <source>
        <dbReference type="EMBL" id="QMV75531.1"/>
    </source>
</evidence>
<evidence type="ECO:0000256" key="2">
    <source>
        <dbReference type="ARBA" id="ARBA00007441"/>
    </source>
</evidence>
<dbReference type="GO" id="GO:0030170">
    <property type="term" value="F:pyridoxal phosphate binding"/>
    <property type="evidence" value="ECO:0007669"/>
    <property type="project" value="InterPro"/>
</dbReference>